<feature type="transmembrane region" description="Helical" evidence="1">
    <location>
        <begin position="196"/>
        <end position="217"/>
    </location>
</feature>
<dbReference type="AlphaFoldDB" id="A0A1R2AQ24"/>
<sequence length="240" mass="28077">MELKVYFSILIIGLVAIFLNYEVKMRYCDFKIVAKGALIGFVLSTVLSVCLRKNIRFKNNLLLIPKNGPFVHNHIYFWIGGLYLGMVSGYNWSIIENILEIHNSFKFMLLFSHCTLSYGTIVVLFFADVIRPIRDLFPVIYGKRLRSIKMQELIGLLPCAFIMGEYVSTLCLAYIGFFITIYYCIYLAYYSNPFRFLIGLGLFCFINVVVNTFRYFYILPKLRKMNEEQDFRDTFSQIVV</sequence>
<feature type="transmembrane region" description="Helical" evidence="1">
    <location>
        <begin position="6"/>
        <end position="23"/>
    </location>
</feature>
<evidence type="ECO:0000313" key="2">
    <source>
        <dbReference type="EMBL" id="OMJ66643.1"/>
    </source>
</evidence>
<evidence type="ECO:0000313" key="3">
    <source>
        <dbReference type="Proteomes" id="UP000187209"/>
    </source>
</evidence>
<dbReference type="EMBL" id="MPUH01001667">
    <property type="protein sequence ID" value="OMJ66643.1"/>
    <property type="molecule type" value="Genomic_DNA"/>
</dbReference>
<keyword evidence="3" id="KW-1185">Reference proteome</keyword>
<comment type="caution">
    <text evidence="2">The sequence shown here is derived from an EMBL/GenBank/DDBJ whole genome shotgun (WGS) entry which is preliminary data.</text>
</comment>
<gene>
    <name evidence="2" type="ORF">SteCoe_36442</name>
</gene>
<reference evidence="2 3" key="1">
    <citation type="submission" date="2016-11" db="EMBL/GenBank/DDBJ databases">
        <title>The macronuclear genome of Stentor coeruleus: a giant cell with tiny introns.</title>
        <authorList>
            <person name="Slabodnick M."/>
            <person name="Ruby J.G."/>
            <person name="Reiff S.B."/>
            <person name="Swart E.C."/>
            <person name="Gosai S."/>
            <person name="Prabakaran S."/>
            <person name="Witkowska E."/>
            <person name="Larue G.E."/>
            <person name="Fisher S."/>
            <person name="Freeman R.M."/>
            <person name="Gunawardena J."/>
            <person name="Chu W."/>
            <person name="Stover N.A."/>
            <person name="Gregory B.D."/>
            <person name="Nowacki M."/>
            <person name="Derisi J."/>
            <person name="Roy S.W."/>
            <person name="Marshall W.F."/>
            <person name="Sood P."/>
        </authorList>
    </citation>
    <scope>NUCLEOTIDE SEQUENCE [LARGE SCALE GENOMIC DNA]</scope>
    <source>
        <strain evidence="2">WM001</strain>
    </source>
</reference>
<keyword evidence="1" id="KW-1133">Transmembrane helix</keyword>
<name>A0A1R2AQ24_9CILI</name>
<protein>
    <submittedName>
        <fullName evidence="2">Uncharacterized protein</fullName>
    </submittedName>
</protein>
<feature type="transmembrane region" description="Helical" evidence="1">
    <location>
        <begin position="171"/>
        <end position="190"/>
    </location>
</feature>
<accession>A0A1R2AQ24</accession>
<proteinExistence type="predicted"/>
<feature type="transmembrane region" description="Helical" evidence="1">
    <location>
        <begin position="107"/>
        <end position="127"/>
    </location>
</feature>
<keyword evidence="1" id="KW-0472">Membrane</keyword>
<evidence type="ECO:0000256" key="1">
    <source>
        <dbReference type="SAM" id="Phobius"/>
    </source>
</evidence>
<dbReference type="Proteomes" id="UP000187209">
    <property type="component" value="Unassembled WGS sequence"/>
</dbReference>
<feature type="transmembrane region" description="Helical" evidence="1">
    <location>
        <begin position="32"/>
        <end position="55"/>
    </location>
</feature>
<keyword evidence="1" id="KW-0812">Transmembrane</keyword>
<organism evidence="2 3">
    <name type="scientific">Stentor coeruleus</name>
    <dbReference type="NCBI Taxonomy" id="5963"/>
    <lineage>
        <taxon>Eukaryota</taxon>
        <taxon>Sar</taxon>
        <taxon>Alveolata</taxon>
        <taxon>Ciliophora</taxon>
        <taxon>Postciliodesmatophora</taxon>
        <taxon>Heterotrichea</taxon>
        <taxon>Heterotrichida</taxon>
        <taxon>Stentoridae</taxon>
        <taxon>Stentor</taxon>
    </lineage>
</organism>
<feature type="transmembrane region" description="Helical" evidence="1">
    <location>
        <begin position="75"/>
        <end position="95"/>
    </location>
</feature>